<dbReference type="Proteomes" id="UP001236014">
    <property type="component" value="Chromosome"/>
</dbReference>
<dbReference type="InterPro" id="IPR037401">
    <property type="entry name" value="SnoaL-like"/>
</dbReference>
<dbReference type="Gene3D" id="3.10.450.50">
    <property type="match status" value="1"/>
</dbReference>
<proteinExistence type="predicted"/>
<sequence length="164" mass="17816">MSEGELFPEPGWAGASGHVALPEAAPGSVADRLLVAETIARYGWAYDERDRAALAACFTPDGVWQGIIMGRDHVEPIHGADAIAAWLAGFWPAQIDQRRHVFSNIVVGEPDGGEVLAYAYLVLLSSHDRTTTPVSAGPYRFTLRRTDRGLWRIARLAAGFDAPF</sequence>
<dbReference type="KEGG" id="acab:QRX50_38925"/>
<dbReference type="RefSeq" id="WP_285968064.1">
    <property type="nucleotide sequence ID" value="NZ_CP127294.1"/>
</dbReference>
<evidence type="ECO:0000259" key="1">
    <source>
        <dbReference type="Pfam" id="PF13577"/>
    </source>
</evidence>
<dbReference type="InterPro" id="IPR032710">
    <property type="entry name" value="NTF2-like_dom_sf"/>
</dbReference>
<dbReference type="CDD" id="cd00531">
    <property type="entry name" value="NTF2_like"/>
    <property type="match status" value="1"/>
</dbReference>
<evidence type="ECO:0000313" key="2">
    <source>
        <dbReference type="EMBL" id="WIX77323.1"/>
    </source>
</evidence>
<gene>
    <name evidence="2" type="ORF">QRX50_38925</name>
</gene>
<dbReference type="EMBL" id="CP127294">
    <property type="protein sequence ID" value="WIX77323.1"/>
    <property type="molecule type" value="Genomic_DNA"/>
</dbReference>
<feature type="domain" description="SnoaL-like" evidence="1">
    <location>
        <begin position="29"/>
        <end position="156"/>
    </location>
</feature>
<dbReference type="SUPFAM" id="SSF54427">
    <property type="entry name" value="NTF2-like"/>
    <property type="match status" value="1"/>
</dbReference>
<dbReference type="AlphaFoldDB" id="A0A9Y2IFB4"/>
<keyword evidence="3" id="KW-1185">Reference proteome</keyword>
<reference evidence="2 3" key="1">
    <citation type="submission" date="2023-06" db="EMBL/GenBank/DDBJ databases">
        <authorList>
            <person name="Oyuntsetseg B."/>
            <person name="Kim S.B."/>
        </authorList>
    </citation>
    <scope>NUCLEOTIDE SEQUENCE [LARGE SCALE GENOMIC DNA]</scope>
    <source>
        <strain evidence="2 3">2-15</strain>
    </source>
</reference>
<dbReference type="Pfam" id="PF13577">
    <property type="entry name" value="SnoaL_4"/>
    <property type="match status" value="1"/>
</dbReference>
<evidence type="ECO:0000313" key="3">
    <source>
        <dbReference type="Proteomes" id="UP001236014"/>
    </source>
</evidence>
<accession>A0A9Y2IFB4</accession>
<protein>
    <submittedName>
        <fullName evidence="2">Nuclear transport factor 2 family protein</fullName>
    </submittedName>
</protein>
<organism evidence="2 3">
    <name type="scientific">Amycolatopsis carbonis</name>
    <dbReference type="NCBI Taxonomy" id="715471"/>
    <lineage>
        <taxon>Bacteria</taxon>
        <taxon>Bacillati</taxon>
        <taxon>Actinomycetota</taxon>
        <taxon>Actinomycetes</taxon>
        <taxon>Pseudonocardiales</taxon>
        <taxon>Pseudonocardiaceae</taxon>
        <taxon>Amycolatopsis</taxon>
    </lineage>
</organism>
<name>A0A9Y2IFB4_9PSEU</name>